<reference evidence="2" key="1">
    <citation type="journal article" date="2015" name="Nature">
        <title>Complex archaea that bridge the gap between prokaryotes and eukaryotes.</title>
        <authorList>
            <person name="Spang A."/>
            <person name="Saw J.H."/>
            <person name="Jorgensen S.L."/>
            <person name="Zaremba-Niedzwiedzka K."/>
            <person name="Martijn J."/>
            <person name="Lind A.E."/>
            <person name="van Eijk R."/>
            <person name="Schleper C."/>
            <person name="Guy L."/>
            <person name="Ettema T.J."/>
        </authorList>
    </citation>
    <scope>NUCLEOTIDE SEQUENCE</scope>
</reference>
<dbReference type="EMBL" id="LAZR01056616">
    <property type="protein sequence ID" value="KKK73812.1"/>
    <property type="molecule type" value="Genomic_DNA"/>
</dbReference>
<evidence type="ECO:0000313" key="2">
    <source>
        <dbReference type="EMBL" id="KKK73812.1"/>
    </source>
</evidence>
<organism evidence="2">
    <name type="scientific">marine sediment metagenome</name>
    <dbReference type="NCBI Taxonomy" id="412755"/>
    <lineage>
        <taxon>unclassified sequences</taxon>
        <taxon>metagenomes</taxon>
        <taxon>ecological metagenomes</taxon>
    </lineage>
</organism>
<feature type="domain" description="Resolvase HTH" evidence="1">
    <location>
        <begin position="15"/>
        <end position="41"/>
    </location>
</feature>
<name>A0A0F8XXH4_9ZZZZ</name>
<dbReference type="GO" id="GO:0000150">
    <property type="term" value="F:DNA strand exchange activity"/>
    <property type="evidence" value="ECO:0007669"/>
    <property type="project" value="InterPro"/>
</dbReference>
<feature type="non-terminal residue" evidence="2">
    <location>
        <position position="90"/>
    </location>
</feature>
<evidence type="ECO:0000259" key="1">
    <source>
        <dbReference type="Pfam" id="PF02796"/>
    </source>
</evidence>
<dbReference type="AlphaFoldDB" id="A0A0F8XXH4"/>
<proteinExistence type="predicted"/>
<gene>
    <name evidence="2" type="ORF">LCGC14_2890050</name>
</gene>
<sequence>MEKGNYNIKAICKGYEHGISGKQLAKDFNCSDITIYRILEKSKVPRRTHSEIASRRWEKSYKQGIYWNRPKLLPEQRFLQNIRISKSGCW</sequence>
<dbReference type="Gene3D" id="1.10.10.60">
    <property type="entry name" value="Homeodomain-like"/>
    <property type="match status" value="1"/>
</dbReference>
<accession>A0A0F8XXH4</accession>
<comment type="caution">
    <text evidence="2">The sequence shown here is derived from an EMBL/GenBank/DDBJ whole genome shotgun (WGS) entry which is preliminary data.</text>
</comment>
<dbReference type="GO" id="GO:0003677">
    <property type="term" value="F:DNA binding"/>
    <property type="evidence" value="ECO:0007669"/>
    <property type="project" value="InterPro"/>
</dbReference>
<protein>
    <recommendedName>
        <fullName evidence="1">Resolvase HTH domain-containing protein</fullName>
    </recommendedName>
</protein>
<dbReference type="InterPro" id="IPR006120">
    <property type="entry name" value="Resolvase_HTH_dom"/>
</dbReference>
<dbReference type="Pfam" id="PF02796">
    <property type="entry name" value="HTH_7"/>
    <property type="match status" value="1"/>
</dbReference>